<protein>
    <submittedName>
        <fullName evidence="1">Uncharacterized protein</fullName>
    </submittedName>
</protein>
<comment type="caution">
    <text evidence="1">The sequence shown here is derived from an EMBL/GenBank/DDBJ whole genome shotgun (WGS) entry which is preliminary data.</text>
</comment>
<reference evidence="1" key="2">
    <citation type="submission" date="2021-04" db="EMBL/GenBank/DDBJ databases">
        <authorList>
            <person name="Gilroy R."/>
        </authorList>
    </citation>
    <scope>NUCLEOTIDE SEQUENCE</scope>
    <source>
        <strain evidence="1">ChiSxjej6B18-287</strain>
    </source>
</reference>
<dbReference type="AlphaFoldDB" id="A0A9D2N5V2"/>
<reference evidence="1" key="1">
    <citation type="journal article" date="2021" name="PeerJ">
        <title>Extensive microbial diversity within the chicken gut microbiome revealed by metagenomics and culture.</title>
        <authorList>
            <person name="Gilroy R."/>
            <person name="Ravi A."/>
            <person name="Getino M."/>
            <person name="Pursley I."/>
            <person name="Horton D.L."/>
            <person name="Alikhan N.F."/>
            <person name="Baker D."/>
            <person name="Gharbi K."/>
            <person name="Hall N."/>
            <person name="Watson M."/>
            <person name="Adriaenssens E.M."/>
            <person name="Foster-Nyarko E."/>
            <person name="Jarju S."/>
            <person name="Secka A."/>
            <person name="Antonio M."/>
            <person name="Oren A."/>
            <person name="Chaudhuri R.R."/>
            <person name="La Ragione R."/>
            <person name="Hildebrand F."/>
            <person name="Pallen M.J."/>
        </authorList>
    </citation>
    <scope>NUCLEOTIDE SEQUENCE</scope>
    <source>
        <strain evidence="1">ChiSxjej6B18-287</strain>
    </source>
</reference>
<gene>
    <name evidence="1" type="ORF">H9935_07680</name>
</gene>
<dbReference type="Proteomes" id="UP000823893">
    <property type="component" value="Unassembled WGS sequence"/>
</dbReference>
<accession>A0A9D2N5V2</accession>
<evidence type="ECO:0000313" key="1">
    <source>
        <dbReference type="EMBL" id="HJC10684.1"/>
    </source>
</evidence>
<proteinExistence type="predicted"/>
<evidence type="ECO:0000313" key="2">
    <source>
        <dbReference type="Proteomes" id="UP000823893"/>
    </source>
</evidence>
<sequence>MSNKERIMELIDGIPDRRLVFIVDMLESLKAYAGEEIPPDEWDLQMIQEAE</sequence>
<organism evidence="1 2">
    <name type="scientific">Candidatus Blautia merdigallinarum</name>
    <dbReference type="NCBI Taxonomy" id="2838495"/>
    <lineage>
        <taxon>Bacteria</taxon>
        <taxon>Bacillati</taxon>
        <taxon>Bacillota</taxon>
        <taxon>Clostridia</taxon>
        <taxon>Lachnospirales</taxon>
        <taxon>Lachnospiraceae</taxon>
        <taxon>Blautia</taxon>
    </lineage>
</organism>
<dbReference type="EMBL" id="DWWV01000098">
    <property type="protein sequence ID" value="HJC10684.1"/>
    <property type="molecule type" value="Genomic_DNA"/>
</dbReference>
<name>A0A9D2N5V2_9FIRM</name>